<feature type="chain" id="PRO_5017670056" evidence="1">
    <location>
        <begin position="22"/>
        <end position="82"/>
    </location>
</feature>
<dbReference type="RefSeq" id="WP_115569231.1">
    <property type="nucleotide sequence ID" value="NZ_NXLV01000003.1"/>
</dbReference>
<organism evidence="2 3">
    <name type="scientific">Helicobacter brantae</name>
    <dbReference type="NCBI Taxonomy" id="375927"/>
    <lineage>
        <taxon>Bacteria</taxon>
        <taxon>Pseudomonadati</taxon>
        <taxon>Campylobacterota</taxon>
        <taxon>Epsilonproteobacteria</taxon>
        <taxon>Campylobacterales</taxon>
        <taxon>Helicobacteraceae</taxon>
        <taxon>Helicobacter</taxon>
    </lineage>
</organism>
<name>A0A3D8J2N7_9HELI</name>
<keyword evidence="1" id="KW-0732">Signal</keyword>
<sequence length="82" mass="8874">MQRKTIATSLAVLLSSVGLNALNISSEGVVEAQSELKPSQVNDKKIGVNINLASGTEVKFSESLVFITPPPYKLQDKLMRVM</sequence>
<evidence type="ECO:0000313" key="2">
    <source>
        <dbReference type="EMBL" id="RDU71520.1"/>
    </source>
</evidence>
<gene>
    <name evidence="2" type="ORF">CQA58_02960</name>
</gene>
<comment type="caution">
    <text evidence="2">The sequence shown here is derived from an EMBL/GenBank/DDBJ whole genome shotgun (WGS) entry which is preliminary data.</text>
</comment>
<proteinExistence type="predicted"/>
<reference evidence="2 3" key="1">
    <citation type="submission" date="2018-04" db="EMBL/GenBank/DDBJ databases">
        <title>Novel Campyloabacter and Helicobacter Species and Strains.</title>
        <authorList>
            <person name="Mannion A.J."/>
            <person name="Shen Z."/>
            <person name="Fox J.G."/>
        </authorList>
    </citation>
    <scope>NUCLEOTIDE SEQUENCE [LARGE SCALE GENOMIC DNA]</scope>
    <source>
        <strain evidence="2 3">MIT 04-9366</strain>
    </source>
</reference>
<feature type="signal peptide" evidence="1">
    <location>
        <begin position="1"/>
        <end position="21"/>
    </location>
</feature>
<protein>
    <submittedName>
        <fullName evidence="2">Uncharacterized protein</fullName>
    </submittedName>
</protein>
<evidence type="ECO:0000313" key="3">
    <source>
        <dbReference type="Proteomes" id="UP000257045"/>
    </source>
</evidence>
<keyword evidence="3" id="KW-1185">Reference proteome</keyword>
<dbReference type="Proteomes" id="UP000257045">
    <property type="component" value="Unassembled WGS sequence"/>
</dbReference>
<dbReference type="EMBL" id="NXLV01000003">
    <property type="protein sequence ID" value="RDU71520.1"/>
    <property type="molecule type" value="Genomic_DNA"/>
</dbReference>
<evidence type="ECO:0000256" key="1">
    <source>
        <dbReference type="SAM" id="SignalP"/>
    </source>
</evidence>
<dbReference type="AlphaFoldDB" id="A0A3D8J2N7"/>
<accession>A0A3D8J2N7</accession>